<dbReference type="EMBL" id="CP031165">
    <property type="protein sequence ID" value="AXV04827.1"/>
    <property type="molecule type" value="Genomic_DNA"/>
</dbReference>
<accession>A0A346XRI0</accession>
<dbReference type="KEGG" id="euz:DVS28_a0119"/>
<sequence length="38" mass="4025">MRGSTQPPRRVSDSGPPVVAASRLRCNTTLRGGGGRSW</sequence>
<dbReference type="Proteomes" id="UP000264006">
    <property type="component" value="Chromosome"/>
</dbReference>
<evidence type="ECO:0000313" key="3">
    <source>
        <dbReference type="Proteomes" id="UP000264006"/>
    </source>
</evidence>
<organism evidence="2 3">
    <name type="scientific">Euzebya pacifica</name>
    <dbReference type="NCBI Taxonomy" id="1608957"/>
    <lineage>
        <taxon>Bacteria</taxon>
        <taxon>Bacillati</taxon>
        <taxon>Actinomycetota</taxon>
        <taxon>Nitriliruptoria</taxon>
        <taxon>Euzebyales</taxon>
    </lineage>
</organism>
<protein>
    <submittedName>
        <fullName evidence="2">Uncharacterized protein</fullName>
    </submittedName>
</protein>
<keyword evidence="3" id="KW-1185">Reference proteome</keyword>
<gene>
    <name evidence="2" type="ORF">DVS28_a0119</name>
</gene>
<name>A0A346XRI0_9ACTN</name>
<dbReference type="AlphaFoldDB" id="A0A346XRI0"/>
<feature type="region of interest" description="Disordered" evidence="1">
    <location>
        <begin position="1"/>
        <end position="38"/>
    </location>
</feature>
<evidence type="ECO:0000256" key="1">
    <source>
        <dbReference type="SAM" id="MobiDB-lite"/>
    </source>
</evidence>
<reference evidence="2 3" key="1">
    <citation type="submission" date="2018-09" db="EMBL/GenBank/DDBJ databases">
        <title>Complete genome sequence of Euzebya sp. DY32-46 isolated from seawater of Pacific Ocean.</title>
        <authorList>
            <person name="Xu L."/>
            <person name="Wu Y.-H."/>
            <person name="Xu X.-W."/>
        </authorList>
    </citation>
    <scope>NUCLEOTIDE SEQUENCE [LARGE SCALE GENOMIC DNA]</scope>
    <source>
        <strain evidence="2 3">DY32-46</strain>
    </source>
</reference>
<evidence type="ECO:0000313" key="2">
    <source>
        <dbReference type="EMBL" id="AXV04827.1"/>
    </source>
</evidence>
<proteinExistence type="predicted"/>